<feature type="domain" description="HTH araC/xylS-type" evidence="4">
    <location>
        <begin position="252"/>
        <end position="350"/>
    </location>
</feature>
<name>A0A486UQ33_KLEPN</name>
<dbReference type="InterPro" id="IPR032687">
    <property type="entry name" value="AraC-type_N"/>
</dbReference>
<organism evidence="5">
    <name type="scientific">Klebsiella pneumoniae</name>
    <dbReference type="NCBI Taxonomy" id="573"/>
    <lineage>
        <taxon>Bacteria</taxon>
        <taxon>Pseudomonadati</taxon>
        <taxon>Pseudomonadota</taxon>
        <taxon>Gammaproteobacteria</taxon>
        <taxon>Enterobacterales</taxon>
        <taxon>Enterobacteriaceae</taxon>
        <taxon>Klebsiella/Raoultella group</taxon>
        <taxon>Klebsiella</taxon>
        <taxon>Klebsiella pneumoniae complex</taxon>
    </lineage>
</organism>
<dbReference type="InterPro" id="IPR009057">
    <property type="entry name" value="Homeodomain-like_sf"/>
</dbReference>
<keyword evidence="1" id="KW-0805">Transcription regulation</keyword>
<dbReference type="Gene3D" id="1.10.10.60">
    <property type="entry name" value="Homeodomain-like"/>
    <property type="match status" value="1"/>
</dbReference>
<dbReference type="GO" id="GO:0005829">
    <property type="term" value="C:cytosol"/>
    <property type="evidence" value="ECO:0007669"/>
    <property type="project" value="TreeGrafter"/>
</dbReference>
<evidence type="ECO:0000313" key="5">
    <source>
        <dbReference type="EMBL" id="VGM40514.1"/>
    </source>
</evidence>
<proteinExistence type="predicted"/>
<keyword evidence="2" id="KW-0238">DNA-binding</keyword>
<dbReference type="EMBL" id="CAAHDH010000001">
    <property type="protein sequence ID" value="VGM40514.1"/>
    <property type="molecule type" value="Genomic_DNA"/>
</dbReference>
<dbReference type="SMART" id="SM00342">
    <property type="entry name" value="HTH_ARAC"/>
    <property type="match status" value="1"/>
</dbReference>
<evidence type="ECO:0000256" key="3">
    <source>
        <dbReference type="ARBA" id="ARBA00023163"/>
    </source>
</evidence>
<dbReference type="GO" id="GO:0003700">
    <property type="term" value="F:DNA-binding transcription factor activity"/>
    <property type="evidence" value="ECO:0007669"/>
    <property type="project" value="InterPro"/>
</dbReference>
<dbReference type="InterPro" id="IPR018060">
    <property type="entry name" value="HTH_AraC"/>
</dbReference>
<dbReference type="Pfam" id="PF12833">
    <property type="entry name" value="HTH_18"/>
    <property type="match status" value="1"/>
</dbReference>
<dbReference type="AlphaFoldDB" id="A0A486UQ33"/>
<reference evidence="5" key="1">
    <citation type="submission" date="2019-03" db="EMBL/GenBank/DDBJ databases">
        <authorList>
            <consortium name="Pathogen Informatics"/>
        </authorList>
    </citation>
    <scope>NUCLEOTIDE SEQUENCE</scope>
    <source>
        <strain evidence="5">5012STDY7626362</strain>
    </source>
</reference>
<evidence type="ECO:0000256" key="2">
    <source>
        <dbReference type="ARBA" id="ARBA00023125"/>
    </source>
</evidence>
<accession>A0A486UQ33</accession>
<evidence type="ECO:0000256" key="1">
    <source>
        <dbReference type="ARBA" id="ARBA00023015"/>
    </source>
</evidence>
<dbReference type="GO" id="GO:0000976">
    <property type="term" value="F:transcription cis-regulatory region binding"/>
    <property type="evidence" value="ECO:0007669"/>
    <property type="project" value="TreeGrafter"/>
</dbReference>
<sequence>MLLSGALHIKALFTAGNFTMARNRTFSLNLRWRALLKDAGMEPEHLLRQAGLPDDTFSDINRGLTTDEYLRFWRVLEKEIDDQAFPLPFVERISAEVFDPPLFAALCSTHMMQAVQRLAKYKLLIAPMVLETTVVQNGTLTVSPRWLGATEIPASLEVAELAFLLRLNRLATREPVQAVKVTLSKPLTRQQTHHFSAFFGTTIQHGKRATISFAAADALRPFLTVNEGMWQVFEPELQRRLSQLSDQASTAERVHAVLLELLPGNDASIDNTAQRLGMSKRTLQRRLEQEGENYRALVHACREALARHYLLNTTLSGYEIAFLLGFEDPNSFYRAFMAWTGQTPETLRDMMRLN</sequence>
<keyword evidence="3" id="KW-0804">Transcription</keyword>
<dbReference type="PANTHER" id="PTHR47894">
    <property type="entry name" value="HTH-TYPE TRANSCRIPTIONAL REGULATOR GADX"/>
    <property type="match status" value="1"/>
</dbReference>
<dbReference type="PROSITE" id="PS01124">
    <property type="entry name" value="HTH_ARAC_FAMILY_2"/>
    <property type="match status" value="1"/>
</dbReference>
<protein>
    <submittedName>
        <fullName evidence="5">AraC family transcriptional regulator</fullName>
    </submittedName>
</protein>
<gene>
    <name evidence="5" type="ORF">SAMEA4873563_01475</name>
</gene>
<dbReference type="SUPFAM" id="SSF46689">
    <property type="entry name" value="Homeodomain-like"/>
    <property type="match status" value="1"/>
</dbReference>
<dbReference type="PANTHER" id="PTHR47894:SF1">
    <property type="entry name" value="HTH-TYPE TRANSCRIPTIONAL REGULATOR VQSM"/>
    <property type="match status" value="1"/>
</dbReference>
<evidence type="ECO:0000259" key="4">
    <source>
        <dbReference type="PROSITE" id="PS01124"/>
    </source>
</evidence>
<dbReference type="Pfam" id="PF12625">
    <property type="entry name" value="Arabinose_bd"/>
    <property type="match status" value="1"/>
</dbReference>